<evidence type="ECO:0000256" key="1">
    <source>
        <dbReference type="SAM" id="SignalP"/>
    </source>
</evidence>
<dbReference type="PROSITE" id="PS50911">
    <property type="entry name" value="CHAP"/>
    <property type="match status" value="1"/>
</dbReference>
<dbReference type="Gene3D" id="3.90.1720.10">
    <property type="entry name" value="endopeptidase domain like (from Nostoc punctiforme)"/>
    <property type="match status" value="1"/>
</dbReference>
<evidence type="ECO:0000313" key="4">
    <source>
        <dbReference type="Proteomes" id="UP000788153"/>
    </source>
</evidence>
<name>A0ABX0U2V2_9SPHN</name>
<feature type="chain" id="PRO_5046403477" description="Peptidase C51 domain-containing protein" evidence="1">
    <location>
        <begin position="18"/>
        <end position="189"/>
    </location>
</feature>
<dbReference type="InterPro" id="IPR038765">
    <property type="entry name" value="Papain-like_cys_pep_sf"/>
</dbReference>
<feature type="signal peptide" evidence="1">
    <location>
        <begin position="1"/>
        <end position="17"/>
    </location>
</feature>
<dbReference type="Pfam" id="PF05257">
    <property type="entry name" value="CHAP"/>
    <property type="match status" value="1"/>
</dbReference>
<dbReference type="SUPFAM" id="SSF54001">
    <property type="entry name" value="Cysteine proteinases"/>
    <property type="match status" value="1"/>
</dbReference>
<gene>
    <name evidence="3" type="ORF">FHT01_002441</name>
</gene>
<dbReference type="InterPro" id="IPR007921">
    <property type="entry name" value="CHAP_dom"/>
</dbReference>
<proteinExistence type="predicted"/>
<protein>
    <recommendedName>
        <fullName evidence="2">Peptidase C51 domain-containing protein</fullName>
    </recommendedName>
</protein>
<evidence type="ECO:0000313" key="3">
    <source>
        <dbReference type="EMBL" id="NIJ24899.1"/>
    </source>
</evidence>
<keyword evidence="1" id="KW-0732">Signal</keyword>
<reference evidence="3 4" key="1">
    <citation type="submission" date="2020-03" db="EMBL/GenBank/DDBJ databases">
        <title>Genomic Encyclopedia of Type Strains, Phase IV (KMG-IV): sequencing the most valuable type-strain genomes for metagenomic binning, comparative biology and taxonomic classification.</title>
        <authorList>
            <person name="Goeker M."/>
        </authorList>
    </citation>
    <scope>NUCLEOTIDE SEQUENCE [LARGE SCALE GENOMIC DNA]</scope>
    <source>
        <strain evidence="3 4">DSM 22753</strain>
    </source>
</reference>
<accession>A0ABX0U2V2</accession>
<organism evidence="3 4">
    <name type="scientific">Sphingomonas japonica</name>
    <dbReference type="NCBI Taxonomy" id="511662"/>
    <lineage>
        <taxon>Bacteria</taxon>
        <taxon>Pseudomonadati</taxon>
        <taxon>Pseudomonadota</taxon>
        <taxon>Alphaproteobacteria</taxon>
        <taxon>Sphingomonadales</taxon>
        <taxon>Sphingomonadaceae</taxon>
        <taxon>Sphingomonas</taxon>
    </lineage>
</organism>
<evidence type="ECO:0000259" key="2">
    <source>
        <dbReference type="PROSITE" id="PS50911"/>
    </source>
</evidence>
<keyword evidence="4" id="KW-1185">Reference proteome</keyword>
<dbReference type="EMBL" id="JAASQP010000001">
    <property type="protein sequence ID" value="NIJ24899.1"/>
    <property type="molecule type" value="Genomic_DNA"/>
</dbReference>
<feature type="domain" description="Peptidase C51" evidence="2">
    <location>
        <begin position="9"/>
        <end position="134"/>
    </location>
</feature>
<sequence>MLCAALPLGLVPAAPVAATPRDAATSILNYVGECVPFARQVSGIQIWGNAWTWWDQARGKYARGSRPKVGAVLVFAKTDQLRLGHVAVVSRIIEDRTVMVTHANWSRVGGKRGHAEQDVTLFDVSPRGDWSRVKVWYRDNTGLGGSSYPVYGFIYGTPEAGRVAPARPVAELTGARPDYVGSLIDAYAK</sequence>
<comment type="caution">
    <text evidence="3">The sequence shown here is derived from an EMBL/GenBank/DDBJ whole genome shotgun (WGS) entry which is preliminary data.</text>
</comment>
<dbReference type="Proteomes" id="UP000788153">
    <property type="component" value="Unassembled WGS sequence"/>
</dbReference>